<dbReference type="GO" id="GO:0031469">
    <property type="term" value="C:bacterial microcompartment"/>
    <property type="evidence" value="ECO:0007669"/>
    <property type="project" value="UniProtKB-SubCell"/>
</dbReference>
<reference evidence="3" key="1">
    <citation type="journal article" date="2014" name="Front. Microbiol.">
        <title>High frequency of phylogenetically diverse reductive dehalogenase-homologous genes in deep subseafloor sedimentary metagenomes.</title>
        <authorList>
            <person name="Kawai M."/>
            <person name="Futagami T."/>
            <person name="Toyoda A."/>
            <person name="Takaki Y."/>
            <person name="Nishi S."/>
            <person name="Hori S."/>
            <person name="Arai W."/>
            <person name="Tsubouchi T."/>
            <person name="Morono Y."/>
            <person name="Uchiyama I."/>
            <person name="Ito T."/>
            <person name="Fujiyama A."/>
            <person name="Inagaki F."/>
            <person name="Takami H."/>
        </authorList>
    </citation>
    <scope>NUCLEOTIDE SEQUENCE</scope>
    <source>
        <strain evidence="3">Expedition CK06-06</strain>
    </source>
</reference>
<dbReference type="EMBL" id="BARS01002158">
    <property type="protein sequence ID" value="GAF82051.1"/>
    <property type="molecule type" value="Genomic_DNA"/>
</dbReference>
<protein>
    <recommendedName>
        <fullName evidence="4">Ethanolamine utilization protein EutN/carboxysome structural protein Ccml</fullName>
    </recommendedName>
</protein>
<dbReference type="InterPro" id="IPR004992">
    <property type="entry name" value="EutN_CcmL"/>
</dbReference>
<evidence type="ECO:0000256" key="1">
    <source>
        <dbReference type="ARBA" id="ARBA00024322"/>
    </source>
</evidence>
<dbReference type="PANTHER" id="PTHR36539">
    <property type="entry name" value="ETHANOLAMINE UTILIZATION PROTEIN EUTN"/>
    <property type="match status" value="1"/>
</dbReference>
<dbReference type="AlphaFoldDB" id="X0T3Z0"/>
<gene>
    <name evidence="3" type="ORF">S01H1_04045</name>
</gene>
<proteinExistence type="predicted"/>
<evidence type="ECO:0008006" key="4">
    <source>
        <dbReference type="Google" id="ProtNLM"/>
    </source>
</evidence>
<dbReference type="PROSITE" id="PS51932">
    <property type="entry name" value="BMV"/>
    <property type="match status" value="1"/>
</dbReference>
<dbReference type="PANTHER" id="PTHR36539:SF1">
    <property type="entry name" value="BACTERIAL MICROCOMPARTMENT SHELL VERTEX PROTEIN EUTN"/>
    <property type="match status" value="1"/>
</dbReference>
<dbReference type="CDD" id="cd01614">
    <property type="entry name" value="EutN_CcmL"/>
    <property type="match status" value="1"/>
</dbReference>
<evidence type="ECO:0000313" key="3">
    <source>
        <dbReference type="EMBL" id="GAF82051.1"/>
    </source>
</evidence>
<organism evidence="3">
    <name type="scientific">marine sediment metagenome</name>
    <dbReference type="NCBI Taxonomy" id="412755"/>
    <lineage>
        <taxon>unclassified sequences</taxon>
        <taxon>metagenomes</taxon>
        <taxon>ecological metagenomes</taxon>
    </lineage>
</organism>
<dbReference type="Gene3D" id="2.40.50.220">
    <property type="entry name" value="EutN/Ccml"/>
    <property type="match status" value="1"/>
</dbReference>
<evidence type="ECO:0000256" key="2">
    <source>
        <dbReference type="ARBA" id="ARBA00024446"/>
    </source>
</evidence>
<keyword evidence="2" id="KW-1283">Bacterial microcompartment</keyword>
<dbReference type="SUPFAM" id="SSF159133">
    <property type="entry name" value="EutN/CcmL-like"/>
    <property type="match status" value="1"/>
</dbReference>
<dbReference type="InterPro" id="IPR036677">
    <property type="entry name" value="EutN_CcmL_sf"/>
</dbReference>
<sequence length="89" mass="9449">MVLGQVVGNVVSTQKDEKLIGKKLLIVKAIDLKGNLLEPFVVAVDIVGVGIGERVLVVNGSSARHTDETKDRTIDSVIVAKVDSIQVEA</sequence>
<accession>X0T3Z0</accession>
<comment type="caution">
    <text evidence="3">The sequence shown here is derived from an EMBL/GenBank/DDBJ whole genome shotgun (WGS) entry which is preliminary data.</text>
</comment>
<name>X0T3Z0_9ZZZZ</name>
<comment type="subcellular location">
    <subcellularLocation>
        <location evidence="1">Bacterial microcompartment</location>
    </subcellularLocation>
</comment>
<dbReference type="Pfam" id="PF03319">
    <property type="entry name" value="EutN_CcmL"/>
    <property type="match status" value="1"/>
</dbReference>